<dbReference type="GO" id="GO:0004477">
    <property type="term" value="F:methenyltetrahydrofolate cyclohydrolase activity"/>
    <property type="evidence" value="ECO:0007669"/>
    <property type="project" value="UniProtKB-UniRule"/>
</dbReference>
<evidence type="ECO:0000256" key="9">
    <source>
        <dbReference type="ARBA" id="ARBA00023102"/>
    </source>
</evidence>
<dbReference type="PROSITE" id="PS00767">
    <property type="entry name" value="THF_DHG_CYH_2"/>
    <property type="match status" value="1"/>
</dbReference>
<organism evidence="15 16">
    <name type="scientific">Candidatus Pseudomonas phytovorans</name>
    <dbReference type="NCBI Taxonomy" id="3121377"/>
    <lineage>
        <taxon>Bacteria</taxon>
        <taxon>Pseudomonadati</taxon>
        <taxon>Pseudomonadota</taxon>
        <taxon>Gammaproteobacteria</taxon>
        <taxon>Pseudomonadales</taxon>
        <taxon>Pseudomonadaceae</taxon>
        <taxon>Pseudomonas</taxon>
    </lineage>
</organism>
<feature type="domain" description="Tetrahydrofolate dehydrogenase/cyclohydrolase NAD(P)-binding" evidence="14">
    <location>
        <begin position="145"/>
        <end position="292"/>
    </location>
</feature>
<keyword evidence="11 12" id="KW-0511">Multifunctional enzyme</keyword>
<dbReference type="CDD" id="cd01080">
    <property type="entry name" value="NAD_bind_m-THF_DH_Cyclohyd"/>
    <property type="match status" value="1"/>
</dbReference>
<dbReference type="AlphaFoldDB" id="A0AAJ6BEH5"/>
<dbReference type="GO" id="GO:0004488">
    <property type="term" value="F:methylenetetrahydrofolate dehydrogenase (NADP+) activity"/>
    <property type="evidence" value="ECO:0007669"/>
    <property type="project" value="UniProtKB-UniRule"/>
</dbReference>
<accession>A0AAJ6BEH5</accession>
<keyword evidence="5 12" id="KW-0658">Purine biosynthesis</keyword>
<dbReference type="GO" id="GO:0006164">
    <property type="term" value="P:purine nucleotide biosynthetic process"/>
    <property type="evidence" value="ECO:0007669"/>
    <property type="project" value="UniProtKB-KW"/>
</dbReference>
<evidence type="ECO:0000313" key="16">
    <source>
        <dbReference type="Proteomes" id="UP001216329"/>
    </source>
</evidence>
<dbReference type="NCBIfam" id="NF010783">
    <property type="entry name" value="PRK14186.1"/>
    <property type="match status" value="1"/>
</dbReference>
<dbReference type="PANTHER" id="PTHR48099">
    <property type="entry name" value="C-1-TETRAHYDROFOLATE SYNTHASE, CYTOPLASMIC-RELATED"/>
    <property type="match status" value="1"/>
</dbReference>
<keyword evidence="6 12" id="KW-0378">Hydrolase</keyword>
<evidence type="ECO:0000256" key="5">
    <source>
        <dbReference type="ARBA" id="ARBA00022755"/>
    </source>
</evidence>
<evidence type="ECO:0000256" key="1">
    <source>
        <dbReference type="ARBA" id="ARBA00004777"/>
    </source>
</evidence>
<dbReference type="Pfam" id="PF02882">
    <property type="entry name" value="THF_DHG_CYH_C"/>
    <property type="match status" value="1"/>
</dbReference>
<dbReference type="GO" id="GO:0000105">
    <property type="term" value="P:L-histidine biosynthetic process"/>
    <property type="evidence" value="ECO:0007669"/>
    <property type="project" value="UniProtKB-KW"/>
</dbReference>
<comment type="function">
    <text evidence="12">Catalyzes the oxidation of 5,10-methylenetetrahydrofolate to 5,10-methenyltetrahydrofolate and then the hydrolysis of 5,10-methenyltetrahydrofolate to 10-formyltetrahydrofolate.</text>
</comment>
<dbReference type="EC" id="3.5.4.9" evidence="12"/>
<comment type="similarity">
    <text evidence="12">Belongs to the tetrahydrofolate dehydrogenase/cyclohydrolase family.</text>
</comment>
<dbReference type="HAMAP" id="MF_01576">
    <property type="entry name" value="THF_DHG_CYH"/>
    <property type="match status" value="1"/>
</dbReference>
<evidence type="ECO:0000256" key="11">
    <source>
        <dbReference type="ARBA" id="ARBA00023268"/>
    </source>
</evidence>
<proteinExistence type="inferred from homology"/>
<comment type="subunit">
    <text evidence="2 12">Homodimer.</text>
</comment>
<keyword evidence="3 12" id="KW-0554">One-carbon metabolism</keyword>
<evidence type="ECO:0000256" key="7">
    <source>
        <dbReference type="ARBA" id="ARBA00022857"/>
    </source>
</evidence>
<dbReference type="InterPro" id="IPR020631">
    <property type="entry name" value="THF_DH/CycHdrlase_NAD-bd_dom"/>
</dbReference>
<evidence type="ECO:0000256" key="12">
    <source>
        <dbReference type="HAMAP-Rule" id="MF_01576"/>
    </source>
</evidence>
<dbReference type="InterPro" id="IPR036291">
    <property type="entry name" value="NAD(P)-bd_dom_sf"/>
</dbReference>
<protein>
    <recommendedName>
        <fullName evidence="12">Bifunctional protein FolD</fullName>
    </recommendedName>
    <domain>
        <recommendedName>
            <fullName evidence="12">Methylenetetrahydrofolate dehydrogenase</fullName>
            <ecNumber evidence="12">1.5.1.5</ecNumber>
        </recommendedName>
    </domain>
    <domain>
        <recommendedName>
            <fullName evidence="12">Methenyltetrahydrofolate cyclohydrolase</fullName>
            <ecNumber evidence="12">3.5.4.9</ecNumber>
        </recommendedName>
    </domain>
</protein>
<dbReference type="FunFam" id="3.40.50.720:FF:000006">
    <property type="entry name" value="Bifunctional protein FolD"/>
    <property type="match status" value="1"/>
</dbReference>
<dbReference type="SUPFAM" id="SSF51735">
    <property type="entry name" value="NAD(P)-binding Rossmann-fold domains"/>
    <property type="match status" value="1"/>
</dbReference>
<comment type="caution">
    <text evidence="12">Lacks conserved residue(s) required for the propagation of feature annotation.</text>
</comment>
<evidence type="ECO:0000256" key="10">
    <source>
        <dbReference type="ARBA" id="ARBA00023167"/>
    </source>
</evidence>
<dbReference type="EC" id="1.5.1.5" evidence="12"/>
<dbReference type="PANTHER" id="PTHR48099:SF5">
    <property type="entry name" value="C-1-TETRAHYDROFOLATE SYNTHASE, CYTOPLASMIC"/>
    <property type="match status" value="1"/>
</dbReference>
<keyword evidence="4 12" id="KW-0028">Amino-acid biosynthesis</keyword>
<comment type="catalytic activity">
    <reaction evidence="12">
        <text>(6R)-5,10-methenyltetrahydrofolate + H2O = (6R)-10-formyltetrahydrofolate + H(+)</text>
        <dbReference type="Rhea" id="RHEA:23700"/>
        <dbReference type="ChEBI" id="CHEBI:15377"/>
        <dbReference type="ChEBI" id="CHEBI:15378"/>
        <dbReference type="ChEBI" id="CHEBI:57455"/>
        <dbReference type="ChEBI" id="CHEBI:195366"/>
        <dbReference type="EC" id="3.5.4.9"/>
    </reaction>
</comment>
<comment type="catalytic activity">
    <reaction evidence="12">
        <text>(6R)-5,10-methylene-5,6,7,8-tetrahydrofolate + NADP(+) = (6R)-5,10-methenyltetrahydrofolate + NADPH</text>
        <dbReference type="Rhea" id="RHEA:22812"/>
        <dbReference type="ChEBI" id="CHEBI:15636"/>
        <dbReference type="ChEBI" id="CHEBI:57455"/>
        <dbReference type="ChEBI" id="CHEBI:57783"/>
        <dbReference type="ChEBI" id="CHEBI:58349"/>
        <dbReference type="EC" id="1.5.1.5"/>
    </reaction>
</comment>
<dbReference type="GO" id="GO:0035999">
    <property type="term" value="P:tetrahydrofolate interconversion"/>
    <property type="evidence" value="ECO:0007669"/>
    <property type="project" value="UniProtKB-UniRule"/>
</dbReference>
<dbReference type="Pfam" id="PF00763">
    <property type="entry name" value="THF_DHG_CYH"/>
    <property type="match status" value="1"/>
</dbReference>
<dbReference type="InterPro" id="IPR020867">
    <property type="entry name" value="THF_DH/CycHdrlase_CS"/>
</dbReference>
<dbReference type="InterPro" id="IPR046346">
    <property type="entry name" value="Aminoacid_DH-like_N_sf"/>
</dbReference>
<sequence>MNTASTQLLLIDGKSAAERVIEESARDVAELSRQGYTPGLAVVLVGDDPASHVYVRNKVKTAHRIGMKSFQHQLSAESTQQQVLQTIHELNDNPEVHGILVQLPLPDHIDEAAIINAIDPDKDVDGFHRINVGRLVLAEEGVLAPCTPSGCMRLLRDTCPDLSGKHAVVIGRSNIVGKPMASLLLQANCSVTILHSRSHNAKEICRQADIVIVAVGRPQMVDASWLKKGAIVIDVGINRIEDKVDGRPRLVGDVDFASASDVAAAITPVPGGVGPMTIAFLMSNTIAAAKRKHAAASHHPSTSQAPAFL</sequence>
<dbReference type="Gene3D" id="3.40.50.10860">
    <property type="entry name" value="Leucine Dehydrogenase, chain A, domain 1"/>
    <property type="match status" value="1"/>
</dbReference>
<dbReference type="InterPro" id="IPR020630">
    <property type="entry name" value="THF_DH/CycHdrlase_cat_dom"/>
</dbReference>
<dbReference type="InterPro" id="IPR000672">
    <property type="entry name" value="THF_DH/CycHdrlase"/>
</dbReference>
<keyword evidence="7 12" id="KW-0521">NADP</keyword>
<dbReference type="GO" id="GO:0009086">
    <property type="term" value="P:methionine biosynthetic process"/>
    <property type="evidence" value="ECO:0007669"/>
    <property type="project" value="UniProtKB-KW"/>
</dbReference>
<dbReference type="EMBL" id="CP119325">
    <property type="protein sequence ID" value="WEK32749.1"/>
    <property type="molecule type" value="Genomic_DNA"/>
</dbReference>
<evidence type="ECO:0000256" key="6">
    <source>
        <dbReference type="ARBA" id="ARBA00022801"/>
    </source>
</evidence>
<name>A0AAJ6BEH5_9PSED</name>
<evidence type="ECO:0000256" key="8">
    <source>
        <dbReference type="ARBA" id="ARBA00023002"/>
    </source>
</evidence>
<evidence type="ECO:0000313" key="15">
    <source>
        <dbReference type="EMBL" id="WEK32749.1"/>
    </source>
</evidence>
<feature type="binding site" evidence="12">
    <location>
        <begin position="171"/>
        <end position="173"/>
    </location>
    <ligand>
        <name>NADP(+)</name>
        <dbReference type="ChEBI" id="CHEBI:58349"/>
    </ligand>
</feature>
<comment type="pathway">
    <text evidence="1 12">One-carbon metabolism; tetrahydrofolate interconversion.</text>
</comment>
<evidence type="ECO:0000259" key="13">
    <source>
        <dbReference type="Pfam" id="PF00763"/>
    </source>
</evidence>
<feature type="domain" description="Tetrahydrofolate dehydrogenase/cyclohydrolase catalytic" evidence="13">
    <location>
        <begin position="11"/>
        <end position="125"/>
    </location>
</feature>
<dbReference type="FunFam" id="3.40.50.10860:FF:000005">
    <property type="entry name" value="C-1-tetrahydrofolate synthase, cytoplasmic, putative"/>
    <property type="match status" value="1"/>
</dbReference>
<evidence type="ECO:0000256" key="2">
    <source>
        <dbReference type="ARBA" id="ARBA00011738"/>
    </source>
</evidence>
<evidence type="ECO:0000256" key="3">
    <source>
        <dbReference type="ARBA" id="ARBA00022563"/>
    </source>
</evidence>
<gene>
    <name evidence="12 15" type="primary">folD</name>
    <name evidence="15" type="ORF">P0Y58_11315</name>
</gene>
<dbReference type="Gene3D" id="3.40.50.720">
    <property type="entry name" value="NAD(P)-binding Rossmann-like Domain"/>
    <property type="match status" value="1"/>
</dbReference>
<dbReference type="GO" id="GO:0005829">
    <property type="term" value="C:cytosol"/>
    <property type="evidence" value="ECO:0007669"/>
    <property type="project" value="TreeGrafter"/>
</dbReference>
<feature type="binding site" evidence="12">
    <location>
        <position position="237"/>
    </location>
    <ligand>
        <name>NADP(+)</name>
        <dbReference type="ChEBI" id="CHEBI:58349"/>
    </ligand>
</feature>
<dbReference type="PRINTS" id="PR00085">
    <property type="entry name" value="THFDHDRGNASE"/>
</dbReference>
<evidence type="ECO:0000259" key="14">
    <source>
        <dbReference type="Pfam" id="PF02882"/>
    </source>
</evidence>
<keyword evidence="9 12" id="KW-0368">Histidine biosynthesis</keyword>
<dbReference type="SUPFAM" id="SSF53223">
    <property type="entry name" value="Aminoacid dehydrogenase-like, N-terminal domain"/>
    <property type="match status" value="1"/>
</dbReference>
<reference evidence="15" key="1">
    <citation type="submission" date="2023-03" db="EMBL/GenBank/DDBJ databases">
        <title>Andean soil-derived lignocellulolytic bacterial consortium as a source of novel taxa and putative plastic-active enzymes.</title>
        <authorList>
            <person name="Diaz-Garcia L."/>
            <person name="Chuvochina M."/>
            <person name="Feuerriegel G."/>
            <person name="Bunk B."/>
            <person name="Sproer C."/>
            <person name="Streit W.R."/>
            <person name="Rodriguez L.M."/>
            <person name="Overmann J."/>
            <person name="Jimenez D.J."/>
        </authorList>
    </citation>
    <scope>NUCLEOTIDE SEQUENCE</scope>
    <source>
        <strain evidence="15">MAG 876</strain>
    </source>
</reference>
<dbReference type="PROSITE" id="PS00766">
    <property type="entry name" value="THF_DHG_CYH_1"/>
    <property type="match status" value="1"/>
</dbReference>
<keyword evidence="8 12" id="KW-0560">Oxidoreductase</keyword>
<evidence type="ECO:0000256" key="4">
    <source>
        <dbReference type="ARBA" id="ARBA00022605"/>
    </source>
</evidence>
<dbReference type="Proteomes" id="UP001216329">
    <property type="component" value="Chromosome"/>
</dbReference>
<keyword evidence="10 12" id="KW-0486">Methionine biosynthesis</keyword>
<dbReference type="NCBIfam" id="NF010785">
    <property type="entry name" value="PRK14188.1"/>
    <property type="match status" value="1"/>
</dbReference>